<keyword evidence="6" id="KW-0547">Nucleotide-binding</keyword>
<dbReference type="RefSeq" id="WP_132703991.1">
    <property type="nucleotide sequence ID" value="NZ_SLZR01000027.1"/>
</dbReference>
<comment type="catalytic activity">
    <reaction evidence="8">
        <text>L-lysyl-[lipoyl-carrier protein] + (R)-lipoate + ATP = N(6)-[(R)-lipoyl]-L-lysyl-[lipoyl-carrier protein] + AMP + diphosphate + H(+)</text>
        <dbReference type="Rhea" id="RHEA:49288"/>
        <dbReference type="Rhea" id="RHEA-COMP:10500"/>
        <dbReference type="Rhea" id="RHEA-COMP:10502"/>
        <dbReference type="ChEBI" id="CHEBI:15378"/>
        <dbReference type="ChEBI" id="CHEBI:29969"/>
        <dbReference type="ChEBI" id="CHEBI:30616"/>
        <dbReference type="ChEBI" id="CHEBI:33019"/>
        <dbReference type="ChEBI" id="CHEBI:83088"/>
        <dbReference type="ChEBI" id="CHEBI:83099"/>
        <dbReference type="ChEBI" id="CHEBI:456215"/>
        <dbReference type="EC" id="6.3.1.20"/>
    </reaction>
</comment>
<dbReference type="UniPathway" id="UPA00537">
    <property type="reaction ID" value="UER00594"/>
</dbReference>
<dbReference type="Proteomes" id="UP000295793">
    <property type="component" value="Unassembled WGS sequence"/>
</dbReference>
<name>A0A4R3HXH4_9GAMM</name>
<dbReference type="EMBL" id="SLZR01000027">
    <property type="protein sequence ID" value="TCS36129.1"/>
    <property type="molecule type" value="Genomic_DNA"/>
</dbReference>
<dbReference type="PANTHER" id="PTHR12561">
    <property type="entry name" value="LIPOATE-PROTEIN LIGASE"/>
    <property type="match status" value="1"/>
</dbReference>
<reference evidence="10 11" key="1">
    <citation type="submission" date="2019-03" db="EMBL/GenBank/DDBJ databases">
        <title>Genomic Encyclopedia of Archaeal and Bacterial Type Strains, Phase II (KMG-II): from individual species to whole genera.</title>
        <authorList>
            <person name="Goeker M."/>
        </authorList>
    </citation>
    <scope>NUCLEOTIDE SEQUENCE [LARGE SCALE GENOMIC DNA]</scope>
    <source>
        <strain evidence="10 11">DSM 15388</strain>
    </source>
</reference>
<comment type="pathway">
    <text evidence="2">Protein modification; protein lipoylation via exogenous pathway; protein N(6)-(lipoyl)lysine from lipoate: step 1/2.</text>
</comment>
<dbReference type="PANTHER" id="PTHR12561:SF3">
    <property type="entry name" value="LIPOYLTRANSFERASE 1, MITOCHONDRIAL"/>
    <property type="match status" value="1"/>
</dbReference>
<dbReference type="Gene3D" id="3.30.390.50">
    <property type="entry name" value="CO dehydrogenase flavoprotein, C-terminal domain"/>
    <property type="match status" value="1"/>
</dbReference>
<keyword evidence="11" id="KW-1185">Reference proteome</keyword>
<proteinExistence type="predicted"/>
<evidence type="ECO:0000313" key="10">
    <source>
        <dbReference type="EMBL" id="TCS36129.1"/>
    </source>
</evidence>
<dbReference type="GO" id="GO:0009249">
    <property type="term" value="P:protein lipoylation"/>
    <property type="evidence" value="ECO:0007669"/>
    <property type="project" value="InterPro"/>
</dbReference>
<dbReference type="Pfam" id="PF21948">
    <property type="entry name" value="LplA-B_cat"/>
    <property type="match status" value="1"/>
</dbReference>
<dbReference type="SUPFAM" id="SSF82649">
    <property type="entry name" value="SufE/NifU"/>
    <property type="match status" value="1"/>
</dbReference>
<dbReference type="EC" id="6.3.1.20" evidence="3"/>
<dbReference type="InterPro" id="IPR019491">
    <property type="entry name" value="Lipoate_protein_ligase_C"/>
</dbReference>
<protein>
    <recommendedName>
        <fullName evidence="3">lipoate--protein ligase</fullName>
        <ecNumber evidence="3">6.3.1.20</ecNumber>
    </recommendedName>
</protein>
<evidence type="ECO:0000256" key="8">
    <source>
        <dbReference type="ARBA" id="ARBA00048037"/>
    </source>
</evidence>
<dbReference type="GO" id="GO:0005524">
    <property type="term" value="F:ATP binding"/>
    <property type="evidence" value="ECO:0007669"/>
    <property type="project" value="UniProtKB-KW"/>
</dbReference>
<dbReference type="InterPro" id="IPR004143">
    <property type="entry name" value="BPL_LPL_catalytic"/>
</dbReference>
<evidence type="ECO:0000256" key="1">
    <source>
        <dbReference type="ARBA" id="ARBA00005085"/>
    </source>
</evidence>
<comment type="caution">
    <text evidence="10">The sequence shown here is derived from an EMBL/GenBank/DDBJ whole genome shotgun (WGS) entry which is preliminary data.</text>
</comment>
<dbReference type="PROSITE" id="PS51733">
    <property type="entry name" value="BPL_LPL_CATALYTIC"/>
    <property type="match status" value="1"/>
</dbReference>
<evidence type="ECO:0000313" key="11">
    <source>
        <dbReference type="Proteomes" id="UP000295793"/>
    </source>
</evidence>
<dbReference type="GO" id="GO:0017118">
    <property type="term" value="F:lipoyltransferase activity"/>
    <property type="evidence" value="ECO:0007669"/>
    <property type="project" value="TreeGrafter"/>
</dbReference>
<evidence type="ECO:0000256" key="7">
    <source>
        <dbReference type="ARBA" id="ARBA00022840"/>
    </source>
</evidence>
<dbReference type="GO" id="GO:0016979">
    <property type="term" value="F:lipoate-protein ligase activity"/>
    <property type="evidence" value="ECO:0007669"/>
    <property type="project" value="UniProtKB-EC"/>
</dbReference>
<dbReference type="OrthoDB" id="9787898at2"/>
<keyword evidence="4" id="KW-0963">Cytoplasm</keyword>
<evidence type="ECO:0000256" key="6">
    <source>
        <dbReference type="ARBA" id="ARBA00022741"/>
    </source>
</evidence>
<evidence type="ECO:0000256" key="2">
    <source>
        <dbReference type="ARBA" id="ARBA00005124"/>
    </source>
</evidence>
<gene>
    <name evidence="10" type="ORF">BCF53_12710</name>
</gene>
<dbReference type="Pfam" id="PF10437">
    <property type="entry name" value="Lip_prot_lig_C"/>
    <property type="match status" value="1"/>
</dbReference>
<accession>A0A4R3HXH4</accession>
<organism evidence="10 11">
    <name type="scientific">Reinekea marinisedimentorum</name>
    <dbReference type="NCBI Taxonomy" id="230495"/>
    <lineage>
        <taxon>Bacteria</taxon>
        <taxon>Pseudomonadati</taxon>
        <taxon>Pseudomonadota</taxon>
        <taxon>Gammaproteobacteria</taxon>
        <taxon>Oceanospirillales</taxon>
        <taxon>Saccharospirillaceae</taxon>
        <taxon>Reinekea</taxon>
    </lineage>
</organism>
<dbReference type="NCBIfam" id="TIGR00545">
    <property type="entry name" value="lipoyltrans"/>
    <property type="match status" value="1"/>
</dbReference>
<evidence type="ECO:0000256" key="3">
    <source>
        <dbReference type="ARBA" id="ARBA00012367"/>
    </source>
</evidence>
<keyword evidence="7" id="KW-0067">ATP-binding</keyword>
<keyword evidence="5 10" id="KW-0436">Ligase</keyword>
<evidence type="ECO:0000256" key="5">
    <source>
        <dbReference type="ARBA" id="ARBA00022598"/>
    </source>
</evidence>
<comment type="pathway">
    <text evidence="1">Protein modification; protein lipoylation via exogenous pathway; protein N(6)-(lipoyl)lysine from lipoate: step 2/2.</text>
</comment>
<dbReference type="Gene3D" id="3.30.930.10">
    <property type="entry name" value="Bira Bifunctional Protein, Domain 2"/>
    <property type="match status" value="1"/>
</dbReference>
<sequence length="337" mass="37932">MVSRILISNSNNPWFNLAVEDVIFRSMPADQRVLFLWRNSETVVIGRAQNPWKECNIKKMEQDEVYLARRQSGGGAVFHDLGNTNFTFMAGKPEYSKEVSTHIVLQGLKALGIEGYANGRNDLVVGEGENMRKFSGSAYKEAADRGFHHGTLLLNADLSRLANYLNPDPKKLQSKGISSVRSRVTNLASLKEDIDHAMVCDAISAAFCEHFAEQPQAEFISPDALPDLPGFEQTFARQQSWDWNFGKSPQFTHTLDERFKWGGIELHLNLKNARISDTQVFTDSLYPEPIEKLGEQLNGIHYHPDHVAQCVTEVMAQFPDNHPELQDVKAWLVSAIS</sequence>
<dbReference type="AlphaFoldDB" id="A0A4R3HXH4"/>
<dbReference type="InterPro" id="IPR045864">
    <property type="entry name" value="aa-tRNA-synth_II/BPL/LPL"/>
</dbReference>
<evidence type="ECO:0000259" key="9">
    <source>
        <dbReference type="PROSITE" id="PS51733"/>
    </source>
</evidence>
<dbReference type="CDD" id="cd16443">
    <property type="entry name" value="LplA"/>
    <property type="match status" value="1"/>
</dbReference>
<dbReference type="GO" id="GO:0005829">
    <property type="term" value="C:cytosol"/>
    <property type="evidence" value="ECO:0007669"/>
    <property type="project" value="TreeGrafter"/>
</dbReference>
<feature type="domain" description="BPL/LPL catalytic" evidence="9">
    <location>
        <begin position="28"/>
        <end position="215"/>
    </location>
</feature>
<dbReference type="InterPro" id="IPR004562">
    <property type="entry name" value="LipoylTrfase_LipoateP_Ligase"/>
</dbReference>
<dbReference type="FunFam" id="3.30.930.10:FF:000024">
    <property type="entry name" value="Lipoate-protein ligase A"/>
    <property type="match status" value="1"/>
</dbReference>
<dbReference type="SUPFAM" id="SSF55681">
    <property type="entry name" value="Class II aaRS and biotin synthetases"/>
    <property type="match status" value="1"/>
</dbReference>
<evidence type="ECO:0000256" key="4">
    <source>
        <dbReference type="ARBA" id="ARBA00022490"/>
    </source>
</evidence>